<evidence type="ECO:0000313" key="2">
    <source>
        <dbReference type="Proteomes" id="UP000272942"/>
    </source>
</evidence>
<evidence type="ECO:0000313" key="3">
    <source>
        <dbReference type="WBParaSite" id="ECPE_0001349601-mRNA-1"/>
    </source>
</evidence>
<dbReference type="WBParaSite" id="ECPE_0001349601-mRNA-1">
    <property type="protein sequence ID" value="ECPE_0001349601-mRNA-1"/>
    <property type="gene ID" value="ECPE_0001349601"/>
</dbReference>
<dbReference type="OrthoDB" id="21539at2759"/>
<sequence>MQTRILPKSGPRGPFGGVNRGLYQSGSYGHPMGNGANGLGVLSGGGSATAAARRERQLNMETFGSMAARLPFVPRRRPTGSVPREFLVSASA</sequence>
<accession>A0A183B2M2</accession>
<proteinExistence type="predicted"/>
<evidence type="ECO:0000313" key="1">
    <source>
        <dbReference type="EMBL" id="VDP90729.1"/>
    </source>
</evidence>
<protein>
    <submittedName>
        <fullName evidence="3">Suf domain-containing protein</fullName>
    </submittedName>
</protein>
<dbReference type="EMBL" id="UZAN01055124">
    <property type="protein sequence ID" value="VDP90729.1"/>
    <property type="molecule type" value="Genomic_DNA"/>
</dbReference>
<gene>
    <name evidence="1" type="ORF">ECPE_LOCUS13457</name>
</gene>
<reference evidence="3" key="1">
    <citation type="submission" date="2016-06" db="UniProtKB">
        <authorList>
            <consortium name="WormBaseParasite"/>
        </authorList>
    </citation>
    <scope>IDENTIFICATION</scope>
</reference>
<keyword evidence="2" id="KW-1185">Reference proteome</keyword>
<organism evidence="3">
    <name type="scientific">Echinostoma caproni</name>
    <dbReference type="NCBI Taxonomy" id="27848"/>
    <lineage>
        <taxon>Eukaryota</taxon>
        <taxon>Metazoa</taxon>
        <taxon>Spiralia</taxon>
        <taxon>Lophotrochozoa</taxon>
        <taxon>Platyhelminthes</taxon>
        <taxon>Trematoda</taxon>
        <taxon>Digenea</taxon>
        <taxon>Plagiorchiida</taxon>
        <taxon>Echinostomata</taxon>
        <taxon>Echinostomatoidea</taxon>
        <taxon>Echinostomatidae</taxon>
        <taxon>Echinostoma</taxon>
    </lineage>
</organism>
<dbReference type="Proteomes" id="UP000272942">
    <property type="component" value="Unassembled WGS sequence"/>
</dbReference>
<dbReference type="AlphaFoldDB" id="A0A183B2M2"/>
<reference evidence="1 2" key="2">
    <citation type="submission" date="2018-11" db="EMBL/GenBank/DDBJ databases">
        <authorList>
            <consortium name="Pathogen Informatics"/>
        </authorList>
    </citation>
    <scope>NUCLEOTIDE SEQUENCE [LARGE SCALE GENOMIC DNA]</scope>
    <source>
        <strain evidence="1 2">Egypt</strain>
    </source>
</reference>
<name>A0A183B2M2_9TREM</name>